<dbReference type="Gene3D" id="3.30.379.10">
    <property type="entry name" value="Chitobiase/beta-hexosaminidase domain 2-like"/>
    <property type="match status" value="1"/>
</dbReference>
<evidence type="ECO:0000256" key="1">
    <source>
        <dbReference type="ARBA" id="ARBA00022801"/>
    </source>
</evidence>
<gene>
    <name evidence="3" type="ORF">K7432_016128</name>
</gene>
<evidence type="ECO:0000313" key="3">
    <source>
        <dbReference type="EMBL" id="KAK9679872.1"/>
    </source>
</evidence>
<evidence type="ECO:0000313" key="4">
    <source>
        <dbReference type="Proteomes" id="UP001479436"/>
    </source>
</evidence>
<evidence type="ECO:0000256" key="2">
    <source>
        <dbReference type="SAM" id="SignalP"/>
    </source>
</evidence>
<feature type="chain" id="PRO_5045241123" evidence="2">
    <location>
        <begin position="20"/>
        <end position="96"/>
    </location>
</feature>
<keyword evidence="1" id="KW-0378">Hydrolase</keyword>
<proteinExistence type="predicted"/>
<organism evidence="3 4">
    <name type="scientific">Basidiobolus ranarum</name>
    <dbReference type="NCBI Taxonomy" id="34480"/>
    <lineage>
        <taxon>Eukaryota</taxon>
        <taxon>Fungi</taxon>
        <taxon>Fungi incertae sedis</taxon>
        <taxon>Zoopagomycota</taxon>
        <taxon>Entomophthoromycotina</taxon>
        <taxon>Basidiobolomycetes</taxon>
        <taxon>Basidiobolales</taxon>
        <taxon>Basidiobolaceae</taxon>
        <taxon>Basidiobolus</taxon>
    </lineage>
</organism>
<feature type="signal peptide" evidence="2">
    <location>
        <begin position="1"/>
        <end position="19"/>
    </location>
</feature>
<keyword evidence="4" id="KW-1185">Reference proteome</keyword>
<dbReference type="Proteomes" id="UP001479436">
    <property type="component" value="Unassembled WGS sequence"/>
</dbReference>
<name>A0ABR2VM23_9FUNG</name>
<dbReference type="EMBL" id="JASJQH010009361">
    <property type="protein sequence ID" value="KAK9679872.1"/>
    <property type="molecule type" value="Genomic_DNA"/>
</dbReference>
<sequence>MVAIKLLTTISLFAVSSLAWVWPLPAKMDVGNTIIRVDKFNLGFSIKASVGSDILERAVERYKKLIFIEGTRSQGYIPNLDRSQHCGEWNRYQTQS</sequence>
<dbReference type="InterPro" id="IPR029018">
    <property type="entry name" value="Hex-like_dom2"/>
</dbReference>
<accession>A0ABR2VM23</accession>
<protein>
    <submittedName>
        <fullName evidence="3">Uncharacterized protein</fullName>
    </submittedName>
</protein>
<keyword evidence="2" id="KW-0732">Signal</keyword>
<comment type="caution">
    <text evidence="3">The sequence shown here is derived from an EMBL/GenBank/DDBJ whole genome shotgun (WGS) entry which is preliminary data.</text>
</comment>
<reference evidence="3 4" key="1">
    <citation type="submission" date="2023-04" db="EMBL/GenBank/DDBJ databases">
        <title>Genome of Basidiobolus ranarum AG-B5.</title>
        <authorList>
            <person name="Stajich J.E."/>
            <person name="Carter-House D."/>
            <person name="Gryganskyi A."/>
        </authorList>
    </citation>
    <scope>NUCLEOTIDE SEQUENCE [LARGE SCALE GENOMIC DNA]</scope>
    <source>
        <strain evidence="3 4">AG-B5</strain>
    </source>
</reference>